<feature type="transmembrane region" description="Helical" evidence="1">
    <location>
        <begin position="30"/>
        <end position="48"/>
    </location>
</feature>
<dbReference type="EMBL" id="JAKVTV010000020">
    <property type="protein sequence ID" value="MCH4824666.1"/>
    <property type="molecule type" value="Genomic_DNA"/>
</dbReference>
<sequence length="53" mass="5859">MITKARITGLILVLIGITLDYFIESEKFDFAYGALLGIGIALLIIGKFKKEKV</sequence>
<dbReference type="Proteomes" id="UP001139226">
    <property type="component" value="Unassembled WGS sequence"/>
</dbReference>
<comment type="caution">
    <text evidence="2">The sequence shown here is derived from an EMBL/GenBank/DDBJ whole genome shotgun (WGS) entry which is preliminary data.</text>
</comment>
<keyword evidence="1" id="KW-1133">Transmembrane helix</keyword>
<reference evidence="2" key="1">
    <citation type="submission" date="2022-03" db="EMBL/GenBank/DDBJ databases">
        <title>Gramella crocea sp. nov., isolated from activated sludge of a seafood processing plant.</title>
        <authorList>
            <person name="Zhang X."/>
        </authorList>
    </citation>
    <scope>NUCLEOTIDE SEQUENCE</scope>
    <source>
        <strain evidence="2">YJ019</strain>
    </source>
</reference>
<evidence type="ECO:0000313" key="3">
    <source>
        <dbReference type="Proteomes" id="UP001139226"/>
    </source>
</evidence>
<organism evidence="2 3">
    <name type="scientific">Christiangramia lutea</name>
    <dbReference type="NCBI Taxonomy" id="1607951"/>
    <lineage>
        <taxon>Bacteria</taxon>
        <taxon>Pseudomonadati</taxon>
        <taxon>Bacteroidota</taxon>
        <taxon>Flavobacteriia</taxon>
        <taxon>Flavobacteriales</taxon>
        <taxon>Flavobacteriaceae</taxon>
        <taxon>Christiangramia</taxon>
    </lineage>
</organism>
<gene>
    <name evidence="2" type="ORF">ML462_15960</name>
</gene>
<proteinExistence type="predicted"/>
<name>A0A9X2ABZ1_9FLAO</name>
<keyword evidence="3" id="KW-1185">Reference proteome</keyword>
<feature type="transmembrane region" description="Helical" evidence="1">
    <location>
        <begin position="7"/>
        <end position="24"/>
    </location>
</feature>
<protein>
    <submittedName>
        <fullName evidence="2">Uncharacterized protein</fullName>
    </submittedName>
</protein>
<evidence type="ECO:0000256" key="1">
    <source>
        <dbReference type="SAM" id="Phobius"/>
    </source>
</evidence>
<evidence type="ECO:0000313" key="2">
    <source>
        <dbReference type="EMBL" id="MCH4824666.1"/>
    </source>
</evidence>
<keyword evidence="1" id="KW-0472">Membrane</keyword>
<dbReference type="RefSeq" id="WP_240714830.1">
    <property type="nucleotide sequence ID" value="NZ_JAKVTV010000020.1"/>
</dbReference>
<keyword evidence="1" id="KW-0812">Transmembrane</keyword>
<accession>A0A9X2ABZ1</accession>
<dbReference type="AlphaFoldDB" id="A0A9X2ABZ1"/>